<organism evidence="1 2">
    <name type="scientific">Mycena albidolilacea</name>
    <dbReference type="NCBI Taxonomy" id="1033008"/>
    <lineage>
        <taxon>Eukaryota</taxon>
        <taxon>Fungi</taxon>
        <taxon>Dikarya</taxon>
        <taxon>Basidiomycota</taxon>
        <taxon>Agaricomycotina</taxon>
        <taxon>Agaricomycetes</taxon>
        <taxon>Agaricomycetidae</taxon>
        <taxon>Agaricales</taxon>
        <taxon>Marasmiineae</taxon>
        <taxon>Mycenaceae</taxon>
        <taxon>Mycena</taxon>
    </lineage>
</organism>
<reference evidence="1" key="1">
    <citation type="submission" date="2023-03" db="EMBL/GenBank/DDBJ databases">
        <title>Massive genome expansion in bonnet fungi (Mycena s.s.) driven by repeated elements and novel gene families across ecological guilds.</title>
        <authorList>
            <consortium name="Lawrence Berkeley National Laboratory"/>
            <person name="Harder C.B."/>
            <person name="Miyauchi S."/>
            <person name="Viragh M."/>
            <person name="Kuo A."/>
            <person name="Thoen E."/>
            <person name="Andreopoulos B."/>
            <person name="Lu D."/>
            <person name="Skrede I."/>
            <person name="Drula E."/>
            <person name="Henrissat B."/>
            <person name="Morin E."/>
            <person name="Kohler A."/>
            <person name="Barry K."/>
            <person name="LaButti K."/>
            <person name="Morin E."/>
            <person name="Salamov A."/>
            <person name="Lipzen A."/>
            <person name="Mereny Z."/>
            <person name="Hegedus B."/>
            <person name="Baldrian P."/>
            <person name="Stursova M."/>
            <person name="Weitz H."/>
            <person name="Taylor A."/>
            <person name="Grigoriev I.V."/>
            <person name="Nagy L.G."/>
            <person name="Martin F."/>
            <person name="Kauserud H."/>
        </authorList>
    </citation>
    <scope>NUCLEOTIDE SEQUENCE</scope>
    <source>
        <strain evidence="1">CBHHK002</strain>
    </source>
</reference>
<protein>
    <submittedName>
        <fullName evidence="1">Uncharacterized protein</fullName>
    </submittedName>
</protein>
<evidence type="ECO:0000313" key="2">
    <source>
        <dbReference type="Proteomes" id="UP001218218"/>
    </source>
</evidence>
<sequence>MGLILMIAFPLEQTRRETHHFCPGVPCIITAMQVDLRDDDEVYSMKEKARRLTITTAQGERARAGPGRGGLCRVFSEDPQKGGGRFRRGCRRRAQMSAFLRRTQERVYCRLHGFLSPLYGWRCRHNLVAPDLVSS</sequence>
<dbReference type="EMBL" id="JARIHO010000031">
    <property type="protein sequence ID" value="KAJ7336226.1"/>
    <property type="molecule type" value="Genomic_DNA"/>
</dbReference>
<gene>
    <name evidence="1" type="ORF">DFH08DRAFT_284556</name>
</gene>
<keyword evidence="2" id="KW-1185">Reference proteome</keyword>
<name>A0AAD6ZRV7_9AGAR</name>
<comment type="caution">
    <text evidence="1">The sequence shown here is derived from an EMBL/GenBank/DDBJ whole genome shotgun (WGS) entry which is preliminary data.</text>
</comment>
<dbReference type="Proteomes" id="UP001218218">
    <property type="component" value="Unassembled WGS sequence"/>
</dbReference>
<proteinExistence type="predicted"/>
<evidence type="ECO:0000313" key="1">
    <source>
        <dbReference type="EMBL" id="KAJ7336226.1"/>
    </source>
</evidence>
<dbReference type="AlphaFoldDB" id="A0AAD6ZRV7"/>
<accession>A0AAD6ZRV7</accession>